<feature type="domain" description="F-box associated beta-propeller type 3" evidence="1">
    <location>
        <begin position="75"/>
        <end position="329"/>
    </location>
</feature>
<sequence length="352" mass="41035">MFNFKDFFFSLLSRVNTPKEEEEEELLILKNSSSSPEPGLIIQTYDERGSLIYFIHMKEGIIKAQLLIQEKYRNRILDCTNGLTLVEWKLFGYGCTGCTELRVLNPVTKQYLQLPRPQPCPSSNSRAHYGFAFVSSISKFKVVCIVICLDPKSKDHWRAECLILTLDCLNPKWRVIQDPPRLLNCVYRRPITTNGYMYWSLRHPDNLVLSVDLIEEKFSEVRLPSRLPHSIGSLVEIEGHLCNIVRQRKGIVDIWILNKDVDGGGQWVKQHSINVCHSLRGTTWFYPRILSFRKEEITMLDYGHRMLYVFDVKLNKLKKQTRINIEGFIEFCSSHVNSYLRAQLWMAADQIL</sequence>
<proteinExistence type="predicted"/>
<organism evidence="2 3">
    <name type="scientific">Protea cynaroides</name>
    <dbReference type="NCBI Taxonomy" id="273540"/>
    <lineage>
        <taxon>Eukaryota</taxon>
        <taxon>Viridiplantae</taxon>
        <taxon>Streptophyta</taxon>
        <taxon>Embryophyta</taxon>
        <taxon>Tracheophyta</taxon>
        <taxon>Spermatophyta</taxon>
        <taxon>Magnoliopsida</taxon>
        <taxon>Proteales</taxon>
        <taxon>Proteaceae</taxon>
        <taxon>Protea</taxon>
    </lineage>
</organism>
<gene>
    <name evidence="2" type="ORF">NE237_027610</name>
</gene>
<evidence type="ECO:0000313" key="3">
    <source>
        <dbReference type="Proteomes" id="UP001141806"/>
    </source>
</evidence>
<dbReference type="AlphaFoldDB" id="A0A9Q0JUJ6"/>
<dbReference type="OrthoDB" id="610337at2759"/>
<dbReference type="Proteomes" id="UP001141806">
    <property type="component" value="Unassembled WGS sequence"/>
</dbReference>
<dbReference type="InterPro" id="IPR013187">
    <property type="entry name" value="F-box-assoc_dom_typ3"/>
</dbReference>
<dbReference type="NCBIfam" id="TIGR01640">
    <property type="entry name" value="F_box_assoc_1"/>
    <property type="match status" value="1"/>
</dbReference>
<evidence type="ECO:0000313" key="2">
    <source>
        <dbReference type="EMBL" id="KAJ4950778.1"/>
    </source>
</evidence>
<name>A0A9Q0JUJ6_9MAGN</name>
<dbReference type="PANTHER" id="PTHR31111:SF136">
    <property type="entry name" value="F-BOX ASSOCIATED DOMAIN-CONTAINING PROTEIN"/>
    <property type="match status" value="1"/>
</dbReference>
<keyword evidence="3" id="KW-1185">Reference proteome</keyword>
<accession>A0A9Q0JUJ6</accession>
<evidence type="ECO:0000259" key="1">
    <source>
        <dbReference type="Pfam" id="PF08268"/>
    </source>
</evidence>
<dbReference type="Pfam" id="PF08268">
    <property type="entry name" value="FBA_3"/>
    <property type="match status" value="1"/>
</dbReference>
<dbReference type="InterPro" id="IPR017451">
    <property type="entry name" value="F-box-assoc_interact_dom"/>
</dbReference>
<protein>
    <recommendedName>
        <fullName evidence="1">F-box associated beta-propeller type 3 domain-containing protein</fullName>
    </recommendedName>
</protein>
<reference evidence="2" key="1">
    <citation type="journal article" date="2023" name="Plant J.">
        <title>The genome of the king protea, Protea cynaroides.</title>
        <authorList>
            <person name="Chang J."/>
            <person name="Duong T.A."/>
            <person name="Schoeman C."/>
            <person name="Ma X."/>
            <person name="Roodt D."/>
            <person name="Barker N."/>
            <person name="Li Z."/>
            <person name="Van de Peer Y."/>
            <person name="Mizrachi E."/>
        </authorList>
    </citation>
    <scope>NUCLEOTIDE SEQUENCE</scope>
    <source>
        <tissue evidence="2">Young leaves</tissue>
    </source>
</reference>
<comment type="caution">
    <text evidence="2">The sequence shown here is derived from an EMBL/GenBank/DDBJ whole genome shotgun (WGS) entry which is preliminary data.</text>
</comment>
<dbReference type="PANTHER" id="PTHR31111">
    <property type="entry name" value="BNAA05G37150D PROTEIN-RELATED"/>
    <property type="match status" value="1"/>
</dbReference>
<dbReference type="EMBL" id="JAMYWD010000012">
    <property type="protein sequence ID" value="KAJ4950778.1"/>
    <property type="molecule type" value="Genomic_DNA"/>
</dbReference>